<dbReference type="AlphaFoldDB" id="A0A8S4Q8S1"/>
<name>A0A8S4Q8S1_OWEFU</name>
<keyword evidence="2" id="KW-1185">Reference proteome</keyword>
<dbReference type="Proteomes" id="UP000749559">
    <property type="component" value="Unassembled WGS sequence"/>
</dbReference>
<accession>A0A8S4Q8S1</accession>
<evidence type="ECO:0000313" key="1">
    <source>
        <dbReference type="EMBL" id="CAH1800839.1"/>
    </source>
</evidence>
<proteinExistence type="predicted"/>
<organism evidence="1 2">
    <name type="scientific">Owenia fusiformis</name>
    <name type="common">Polychaete worm</name>
    <dbReference type="NCBI Taxonomy" id="6347"/>
    <lineage>
        <taxon>Eukaryota</taxon>
        <taxon>Metazoa</taxon>
        <taxon>Spiralia</taxon>
        <taxon>Lophotrochozoa</taxon>
        <taxon>Annelida</taxon>
        <taxon>Polychaeta</taxon>
        <taxon>Sedentaria</taxon>
        <taxon>Canalipalpata</taxon>
        <taxon>Sabellida</taxon>
        <taxon>Oweniida</taxon>
        <taxon>Oweniidae</taxon>
        <taxon>Owenia</taxon>
    </lineage>
</organism>
<sequence length="102" mass="11945">MSFSEKKSVHLQLYLFLVGTIKAFVRTFKKELVHWQSAIFGHNIAYYMRFFAYKVTTCQMTISASWISNVRCFHIENQTGKRVCISAGHHQIETTIVQHVFQ</sequence>
<dbReference type="EMBL" id="CAIIXF020000012">
    <property type="protein sequence ID" value="CAH1800839.1"/>
    <property type="molecule type" value="Genomic_DNA"/>
</dbReference>
<reference evidence="1" key="1">
    <citation type="submission" date="2022-03" db="EMBL/GenBank/DDBJ databases">
        <authorList>
            <person name="Martin C."/>
        </authorList>
    </citation>
    <scope>NUCLEOTIDE SEQUENCE</scope>
</reference>
<comment type="caution">
    <text evidence="1">The sequence shown here is derived from an EMBL/GenBank/DDBJ whole genome shotgun (WGS) entry which is preliminary data.</text>
</comment>
<evidence type="ECO:0000313" key="2">
    <source>
        <dbReference type="Proteomes" id="UP000749559"/>
    </source>
</evidence>
<protein>
    <submittedName>
        <fullName evidence="1">Uncharacterized protein</fullName>
    </submittedName>
</protein>
<gene>
    <name evidence="1" type="ORF">OFUS_LOCUS24677</name>
</gene>